<keyword evidence="12" id="KW-0378">Hydrolase</keyword>
<dbReference type="PROSITE" id="PS50215">
    <property type="entry name" value="ADAM_MEPRO"/>
    <property type="match status" value="1"/>
</dbReference>
<keyword evidence="5 6" id="KW-1015">Disulfide bond</keyword>
<protein>
    <submittedName>
        <fullName evidence="12">Disintegrin and metalloproteinase domain-containing protein</fullName>
    </submittedName>
</protein>
<feature type="compositionally biased region" description="Basic and acidic residues" evidence="8">
    <location>
        <begin position="1316"/>
        <end position="1332"/>
    </location>
</feature>
<evidence type="ECO:0000313" key="12">
    <source>
        <dbReference type="EMBL" id="GFR98288.1"/>
    </source>
</evidence>
<name>A0AAV4HJB9_9GAST</name>
<dbReference type="PROSITE" id="PS00022">
    <property type="entry name" value="EGF_1"/>
    <property type="match status" value="1"/>
</dbReference>
<dbReference type="Pfam" id="PF23106">
    <property type="entry name" value="EGF_Teneurin"/>
    <property type="match status" value="1"/>
</dbReference>
<keyword evidence="12" id="KW-0645">Protease</keyword>
<feature type="region of interest" description="Disordered" evidence="8">
    <location>
        <begin position="763"/>
        <end position="941"/>
    </location>
</feature>
<feature type="domain" description="Peptidase M12B" evidence="11">
    <location>
        <begin position="225"/>
        <end position="402"/>
    </location>
</feature>
<dbReference type="SUPFAM" id="SSF57552">
    <property type="entry name" value="Blood coagulation inhibitor (disintegrin)"/>
    <property type="match status" value="1"/>
</dbReference>
<dbReference type="PANTHER" id="PTHR11905:SF248">
    <property type="entry name" value="DISINTEGRIN AND METALLOPROTEINASE DOMAIN-CONTAINING PROTEIN UNC-71"/>
    <property type="match status" value="1"/>
</dbReference>
<dbReference type="Pfam" id="PF01562">
    <property type="entry name" value="Pep_M12B_propep"/>
    <property type="match status" value="1"/>
</dbReference>
<dbReference type="GO" id="GO:0004222">
    <property type="term" value="F:metalloendopeptidase activity"/>
    <property type="evidence" value="ECO:0007669"/>
    <property type="project" value="InterPro"/>
</dbReference>
<organism evidence="12 13">
    <name type="scientific">Elysia marginata</name>
    <dbReference type="NCBI Taxonomy" id="1093978"/>
    <lineage>
        <taxon>Eukaryota</taxon>
        <taxon>Metazoa</taxon>
        <taxon>Spiralia</taxon>
        <taxon>Lophotrochozoa</taxon>
        <taxon>Mollusca</taxon>
        <taxon>Gastropoda</taxon>
        <taxon>Heterobranchia</taxon>
        <taxon>Euthyneura</taxon>
        <taxon>Panpulmonata</taxon>
        <taxon>Sacoglossa</taxon>
        <taxon>Placobranchoidea</taxon>
        <taxon>Plakobranchidae</taxon>
        <taxon>Elysia</taxon>
    </lineage>
</organism>
<dbReference type="InterPro" id="IPR002870">
    <property type="entry name" value="Peptidase_M12B_N"/>
</dbReference>
<feature type="compositionally biased region" description="Low complexity" evidence="8">
    <location>
        <begin position="1284"/>
        <end position="1298"/>
    </location>
</feature>
<evidence type="ECO:0000259" key="11">
    <source>
        <dbReference type="PROSITE" id="PS50215"/>
    </source>
</evidence>
<dbReference type="GO" id="GO:0046872">
    <property type="term" value="F:metal ion binding"/>
    <property type="evidence" value="ECO:0007669"/>
    <property type="project" value="UniProtKB-KW"/>
</dbReference>
<dbReference type="PANTHER" id="PTHR11905">
    <property type="entry name" value="ADAM A DISINTEGRIN AND METALLOPROTEASE DOMAIN"/>
    <property type="match status" value="1"/>
</dbReference>
<dbReference type="InterPro" id="IPR001590">
    <property type="entry name" value="Peptidase_M12B"/>
</dbReference>
<dbReference type="Gene3D" id="2.10.25.10">
    <property type="entry name" value="Laminin"/>
    <property type="match status" value="1"/>
</dbReference>
<comment type="caution">
    <text evidence="12">The sequence shown here is derived from an EMBL/GenBank/DDBJ whole genome shotgun (WGS) entry which is preliminary data.</text>
</comment>
<evidence type="ECO:0000259" key="10">
    <source>
        <dbReference type="PROSITE" id="PS50214"/>
    </source>
</evidence>
<keyword evidence="13" id="KW-1185">Reference proteome</keyword>
<keyword evidence="7" id="KW-0479">Metal-binding</keyword>
<dbReference type="InterPro" id="IPR000742">
    <property type="entry name" value="EGF"/>
</dbReference>
<dbReference type="PROSITE" id="PS50214">
    <property type="entry name" value="DISINTEGRIN_2"/>
    <property type="match status" value="1"/>
</dbReference>
<feature type="compositionally biased region" description="Polar residues" evidence="8">
    <location>
        <begin position="886"/>
        <end position="897"/>
    </location>
</feature>
<feature type="disulfide bond" evidence="6">
    <location>
        <begin position="437"/>
        <end position="457"/>
    </location>
</feature>
<dbReference type="SMART" id="SM00050">
    <property type="entry name" value="DISIN"/>
    <property type="match status" value="1"/>
</dbReference>
<proteinExistence type="predicted"/>
<comment type="subcellular location">
    <subcellularLocation>
        <location evidence="1">Membrane</location>
        <topology evidence="1">Single-pass membrane protein</topology>
    </subcellularLocation>
</comment>
<dbReference type="InterPro" id="IPR001762">
    <property type="entry name" value="Disintegrin_dom"/>
</dbReference>
<feature type="compositionally biased region" description="Basic and acidic residues" evidence="8">
    <location>
        <begin position="833"/>
        <end position="843"/>
    </location>
</feature>
<keyword evidence="12" id="KW-0482">Metalloprotease</keyword>
<feature type="compositionally biased region" description="Basic and acidic residues" evidence="8">
    <location>
        <begin position="767"/>
        <end position="778"/>
    </location>
</feature>
<feature type="region of interest" description="Disordered" evidence="8">
    <location>
        <begin position="956"/>
        <end position="1118"/>
    </location>
</feature>
<evidence type="ECO:0000256" key="7">
    <source>
        <dbReference type="PROSITE-ProRule" id="PRU00276"/>
    </source>
</evidence>
<dbReference type="SMART" id="SM00608">
    <property type="entry name" value="ACR"/>
    <property type="match status" value="1"/>
</dbReference>
<keyword evidence="7" id="KW-0862">Zinc</keyword>
<evidence type="ECO:0000256" key="6">
    <source>
        <dbReference type="PROSITE-ProRule" id="PRU00068"/>
    </source>
</evidence>
<feature type="region of interest" description="Disordered" evidence="8">
    <location>
        <begin position="1"/>
        <end position="22"/>
    </location>
</feature>
<dbReference type="Gene3D" id="3.40.390.10">
    <property type="entry name" value="Collagenase (Catalytic Domain)"/>
    <property type="match status" value="1"/>
</dbReference>
<gene>
    <name evidence="12" type="ORF">ElyMa_001015000</name>
</gene>
<feature type="binding site" evidence="7">
    <location>
        <position position="337"/>
    </location>
    <ligand>
        <name>Zn(2+)</name>
        <dbReference type="ChEBI" id="CHEBI:29105"/>
        <note>catalytic</note>
    </ligand>
</feature>
<feature type="non-terminal residue" evidence="12">
    <location>
        <position position="1"/>
    </location>
</feature>
<dbReference type="Pfam" id="PF01421">
    <property type="entry name" value="Reprolysin"/>
    <property type="match status" value="1"/>
</dbReference>
<evidence type="ECO:0000256" key="5">
    <source>
        <dbReference type="ARBA" id="ARBA00023157"/>
    </source>
</evidence>
<evidence type="ECO:0000256" key="9">
    <source>
        <dbReference type="SAM" id="Phobius"/>
    </source>
</evidence>
<feature type="compositionally biased region" description="Polar residues" evidence="8">
    <location>
        <begin position="11"/>
        <end position="22"/>
    </location>
</feature>
<dbReference type="InterPro" id="IPR006586">
    <property type="entry name" value="ADAM_Cys-rich"/>
</dbReference>
<feature type="compositionally biased region" description="Low complexity" evidence="8">
    <location>
        <begin position="990"/>
        <end position="1005"/>
    </location>
</feature>
<feature type="region of interest" description="Disordered" evidence="8">
    <location>
        <begin position="1231"/>
        <end position="1364"/>
    </location>
</feature>
<evidence type="ECO:0000256" key="2">
    <source>
        <dbReference type="ARBA" id="ARBA00022692"/>
    </source>
</evidence>
<dbReference type="CDD" id="cd04269">
    <property type="entry name" value="ZnMc_adamalysin_II_like"/>
    <property type="match status" value="1"/>
</dbReference>
<dbReference type="InterPro" id="IPR034027">
    <property type="entry name" value="Reprolysin_adamalysin"/>
</dbReference>
<feature type="compositionally biased region" description="Polar residues" evidence="8">
    <location>
        <begin position="980"/>
        <end position="989"/>
    </location>
</feature>
<evidence type="ECO:0000256" key="4">
    <source>
        <dbReference type="ARBA" id="ARBA00023136"/>
    </source>
</evidence>
<sequence length="1376" mass="149803">LDPDGPYPQEIQVNPSSDPESSTIHDYNVKVLDQIGQPGTIVQPLRLENRRRVNLSTRHHKIRHLGTHEHLHHVTLQIVLDGKKYKIKLTRNDELLSSGIVVKHFEKFQGTPQQVLTKTIEHCYYHGEVRKDEWSRVAVSTCNGIRGVIQMHNETYVIQPLIKNDKDPDHPHVIFKASVSPDEQCGNSQGLWSPFQELYQGELTRKTKFSKAQKYMGVQLSHQDAVEYAVDIANIMDMYYRELNFKVALTYLELWSEENRFPVDSQYRALLSRFLHYRNSQLSTDNFDAAFFITGIDLDHKKVGVAIPDSICSDRAVAVIKSDKVFEPQQTATILSHMAGHILGIQHDEDGNCVCNDAFGCIMSTDVLHRQGYHSRMFSTCSHSDLEGGLNTGIASCLWGVPKTNTDFKQTCGNSLIERGEECDCGSPEFLSTDHICRPRHSECDVPEYCDGGSGNCPSNTYIEDGHPCSEGKGYCVGGICPTVQKQCQDIWGQGAKAGHDQCFQSFNPTGNFNGHCGKDKETGNYAKCSYNDIMCGLLHCEGGQPSPLYGSDKGFAKTNINANNNEYECKTVHGPAMMNIPHMGMVKDGTKCGHNKICGDNACVQLPFLHSFTCPTSDSALICSGHGVCAPNRECFCNPGWKGIDCSEVSNETVADAMGASMTNKGFMRPVADVKKSSSFSTAGKETHKDKGSAVLMAGLDSAELPEVNKFGEANTPATAPMREGGDGISTTLLIIILATVVFALVLCLGITLLCYRRRSPSKASQVKEDSKEEKKGGRWNRRKGKKGKKGQSTSEEESELGELAVPPIIVTDPGSAVPGRGILKNSGVRLDSLDKGKDGSKEYMYGEGNDDDDDDDDDDFDDNDDAEIQDIFGDGEDMGGGSAENMSQLQESSSFDFMIPPPPPTLPEPQHYYSTLAEPQPQAPPTWRTPLPPQTLSPPQSRIIKLRNFSDFHQRSNIDLSPSPEDEDHPLVGRCHGQPSSRRGNLASSLHSPSSSQGSSASSGGVGGQACAEPRPSLGSLSQYLLGDPNSQQQHQLQQFQQQHHNNLGRGSPLFNAQEQDMPPPMNPINIRNILGGMHNQSQEHNHNQQHHCFPHQSSTPGSTVSRDSNTSLHMINGSIGCPDSFASATNGGESHYGTGTSGYGSEHDPGEIITMPSLSSRSHSLSRSHSGSPPSYSAVIRTGPNRIQLVPAFGEHDGCRDGEGREIEGIQQELNKLLENLPRIDAGSYVRSPLTQSSVPGTPPTGRSAMSQGSSPGTPLMGLSAMLPQGTSPGTPPMARSTLSQGSFASSSLLSRQANKQDSGDSGAPCIDRSLEEIPAHFSDKKNKSGEQSSKKKRPISVAVQGKQSICDGENHLDDSQPLYIADSMPQKV</sequence>
<dbReference type="InterPro" id="IPR036436">
    <property type="entry name" value="Disintegrin_dom_sf"/>
</dbReference>
<evidence type="ECO:0000256" key="1">
    <source>
        <dbReference type="ARBA" id="ARBA00004167"/>
    </source>
</evidence>
<feature type="binding site" evidence="7">
    <location>
        <position position="347"/>
    </location>
    <ligand>
        <name>Zn(2+)</name>
        <dbReference type="ChEBI" id="CHEBI:29105"/>
        <note>catalytic</note>
    </ligand>
</feature>
<feature type="compositionally biased region" description="Polar residues" evidence="8">
    <location>
        <begin position="1098"/>
        <end position="1116"/>
    </location>
</feature>
<evidence type="ECO:0000313" key="13">
    <source>
        <dbReference type="Proteomes" id="UP000762676"/>
    </source>
</evidence>
<feature type="compositionally biased region" description="Basic residues" evidence="8">
    <location>
        <begin position="779"/>
        <end position="791"/>
    </location>
</feature>
<reference evidence="12 13" key="1">
    <citation type="journal article" date="2021" name="Elife">
        <title>Chloroplast acquisition without the gene transfer in kleptoplastic sea slugs, Plakobranchus ocellatus.</title>
        <authorList>
            <person name="Maeda T."/>
            <person name="Takahashi S."/>
            <person name="Yoshida T."/>
            <person name="Shimamura S."/>
            <person name="Takaki Y."/>
            <person name="Nagai Y."/>
            <person name="Toyoda A."/>
            <person name="Suzuki Y."/>
            <person name="Arimoto A."/>
            <person name="Ishii H."/>
            <person name="Satoh N."/>
            <person name="Nishiyama T."/>
            <person name="Hasebe M."/>
            <person name="Maruyama T."/>
            <person name="Minagawa J."/>
            <person name="Obokata J."/>
            <person name="Shigenobu S."/>
        </authorList>
    </citation>
    <scope>NUCLEOTIDE SEQUENCE [LARGE SCALE GENOMIC DNA]</scope>
</reference>
<dbReference type="SUPFAM" id="SSF55486">
    <property type="entry name" value="Metalloproteases ('zincins'), catalytic domain"/>
    <property type="match status" value="1"/>
</dbReference>
<dbReference type="Pfam" id="PF08516">
    <property type="entry name" value="ADAM_CR"/>
    <property type="match status" value="1"/>
</dbReference>
<dbReference type="Gene3D" id="4.10.70.10">
    <property type="entry name" value="Disintegrin domain"/>
    <property type="match status" value="1"/>
</dbReference>
<feature type="transmembrane region" description="Helical" evidence="9">
    <location>
        <begin position="734"/>
        <end position="757"/>
    </location>
</feature>
<evidence type="ECO:0000256" key="3">
    <source>
        <dbReference type="ARBA" id="ARBA00022989"/>
    </source>
</evidence>
<feature type="compositionally biased region" description="Polar residues" evidence="8">
    <location>
        <begin position="1251"/>
        <end position="1260"/>
    </location>
</feature>
<dbReference type="GO" id="GO:0006509">
    <property type="term" value="P:membrane protein ectodomain proteolysis"/>
    <property type="evidence" value="ECO:0007669"/>
    <property type="project" value="TreeGrafter"/>
</dbReference>
<feature type="domain" description="Disintegrin" evidence="10">
    <location>
        <begin position="409"/>
        <end position="465"/>
    </location>
</feature>
<evidence type="ECO:0000256" key="8">
    <source>
        <dbReference type="SAM" id="MobiDB-lite"/>
    </source>
</evidence>
<dbReference type="Proteomes" id="UP000762676">
    <property type="component" value="Unassembled WGS sequence"/>
</dbReference>
<feature type="compositionally biased region" description="Acidic residues" evidence="8">
    <location>
        <begin position="850"/>
        <end position="879"/>
    </location>
</feature>
<feature type="binding site" evidence="7">
    <location>
        <position position="341"/>
    </location>
    <ligand>
        <name>Zn(2+)</name>
        <dbReference type="ChEBI" id="CHEBI:29105"/>
        <note>catalytic</note>
    </ligand>
</feature>
<keyword evidence="3 9" id="KW-1133">Transmembrane helix</keyword>
<dbReference type="GO" id="GO:0016020">
    <property type="term" value="C:membrane"/>
    <property type="evidence" value="ECO:0007669"/>
    <property type="project" value="UniProtKB-SubCell"/>
</dbReference>
<accession>A0AAV4HJB9</accession>
<keyword evidence="2 9" id="KW-0812">Transmembrane</keyword>
<keyword evidence="4 9" id="KW-0472">Membrane</keyword>
<feature type="compositionally biased region" description="Low complexity" evidence="8">
    <location>
        <begin position="1034"/>
        <end position="1047"/>
    </location>
</feature>
<dbReference type="EMBL" id="BMAT01002063">
    <property type="protein sequence ID" value="GFR98288.1"/>
    <property type="molecule type" value="Genomic_DNA"/>
</dbReference>
<dbReference type="InterPro" id="IPR024079">
    <property type="entry name" value="MetalloPept_cat_dom_sf"/>
</dbReference>
<dbReference type="PROSITE" id="PS01186">
    <property type="entry name" value="EGF_2"/>
    <property type="match status" value="1"/>
</dbReference>
<comment type="caution">
    <text evidence="7">Lacks conserved residue(s) required for the propagation of feature annotation.</text>
</comment>